<dbReference type="Gene3D" id="3.90.660.20">
    <property type="entry name" value="Protoporphyrinogen oxidase, mitochondrial, domain 2"/>
    <property type="match status" value="1"/>
</dbReference>
<sequence>MASSGHGPGNGAQGVEVRIAVVGGGGAGLASAWLLEEQHDVTLFEADGRLGGHAHTIEIDLDGHPVPIDAGFQFFGPGKPYTTFNRLLAELRVPLRTYSATMSLSRLTDGTHVALPPFRHGRIVWPSLTPAALCDLIGFRRFLTGIPEFLAQRDTTVTIAEYIESRRMPRSFVDGFLYPFLLALWCVDLTQFREFAAYNALFYLGDALRGGLHAPEQVEIDGGMKTYVAALTATLRRTDVRLGARVHRLTREGESWLLVDSTGARLAFDQVVLATNARQAHELVSSTPELDEVSRQLRRIRYFDTTIAVHGDRRLMPRSESVWSVVNARWDGTHSQMSIWNPDRGLPVFRSWVTYEDRLPEPLYATAIYEHALVTVDYFDAQARLKRLRGSHGVWLAGLYADDADSHESAVHSAVTIAEQLAPGSRRLRVLRA</sequence>
<reference evidence="2 3" key="1">
    <citation type="submission" date="2024-09" db="EMBL/GenBank/DDBJ databases">
        <authorList>
            <person name="Pan X."/>
        </authorList>
    </citation>
    <scope>NUCLEOTIDE SEQUENCE [LARGE SCALE GENOMIC DNA]</scope>
    <source>
        <strain evidence="2 3">B2969</strain>
    </source>
</reference>
<dbReference type="InterPro" id="IPR002937">
    <property type="entry name" value="Amino_oxidase"/>
</dbReference>
<evidence type="ECO:0000259" key="1">
    <source>
        <dbReference type="Pfam" id="PF01593"/>
    </source>
</evidence>
<feature type="domain" description="Amine oxidase" evidence="1">
    <location>
        <begin position="27"/>
        <end position="306"/>
    </location>
</feature>
<keyword evidence="3" id="KW-1185">Reference proteome</keyword>
<protein>
    <submittedName>
        <fullName evidence="2">FAD-dependent oxidoreductase</fullName>
    </submittedName>
</protein>
<dbReference type="PANTHER" id="PTHR42923:SF17">
    <property type="entry name" value="AMINE OXIDASE DOMAIN-CONTAINING PROTEIN"/>
    <property type="match status" value="1"/>
</dbReference>
<dbReference type="InterPro" id="IPR036188">
    <property type="entry name" value="FAD/NAD-bd_sf"/>
</dbReference>
<dbReference type="Pfam" id="PF01593">
    <property type="entry name" value="Amino_oxidase"/>
    <property type="match status" value="1"/>
</dbReference>
<comment type="caution">
    <text evidence="2">The sequence shown here is derived from an EMBL/GenBank/DDBJ whole genome shotgun (WGS) entry which is preliminary data.</text>
</comment>
<dbReference type="EMBL" id="JBIQWL010000005">
    <property type="protein sequence ID" value="MFH8251566.1"/>
    <property type="molecule type" value="Genomic_DNA"/>
</dbReference>
<dbReference type="Proteomes" id="UP001610861">
    <property type="component" value="Unassembled WGS sequence"/>
</dbReference>
<dbReference type="SUPFAM" id="SSF51905">
    <property type="entry name" value="FAD/NAD(P)-binding domain"/>
    <property type="match status" value="1"/>
</dbReference>
<name>A0ABW7QA82_9MICO</name>
<dbReference type="Gene3D" id="1.10.3110.10">
    <property type="entry name" value="protoporphyrinogen ix oxidase, domain 3"/>
    <property type="match status" value="1"/>
</dbReference>
<dbReference type="InterPro" id="IPR050464">
    <property type="entry name" value="Zeta_carotene_desat/Oxidored"/>
</dbReference>
<organism evidence="2 3">
    <name type="scientific">Microbacterium alkaliflavum</name>
    <dbReference type="NCBI Taxonomy" id="3248839"/>
    <lineage>
        <taxon>Bacteria</taxon>
        <taxon>Bacillati</taxon>
        <taxon>Actinomycetota</taxon>
        <taxon>Actinomycetes</taxon>
        <taxon>Micrococcales</taxon>
        <taxon>Microbacteriaceae</taxon>
        <taxon>Microbacterium</taxon>
    </lineage>
</organism>
<accession>A0ABW7QA82</accession>
<dbReference type="Gene3D" id="3.50.50.60">
    <property type="entry name" value="FAD/NAD(P)-binding domain"/>
    <property type="match status" value="1"/>
</dbReference>
<evidence type="ECO:0000313" key="2">
    <source>
        <dbReference type="EMBL" id="MFH8251566.1"/>
    </source>
</evidence>
<dbReference type="RefSeq" id="WP_397557021.1">
    <property type="nucleotide sequence ID" value="NZ_JBIQWL010000005.1"/>
</dbReference>
<evidence type="ECO:0000313" key="3">
    <source>
        <dbReference type="Proteomes" id="UP001610861"/>
    </source>
</evidence>
<gene>
    <name evidence="2" type="ORF">ACH3VR_14450</name>
</gene>
<proteinExistence type="predicted"/>
<dbReference type="PANTHER" id="PTHR42923">
    <property type="entry name" value="PROTOPORPHYRINOGEN OXIDASE"/>
    <property type="match status" value="1"/>
</dbReference>